<accession>A0A2H3JIL4</accession>
<name>A0A2H3JIL4_WOLCO</name>
<keyword evidence="5" id="KW-1185">Reference proteome</keyword>
<dbReference type="EMBL" id="KB467942">
    <property type="protein sequence ID" value="PCH38609.1"/>
    <property type="molecule type" value="Genomic_DNA"/>
</dbReference>
<proteinExistence type="predicted"/>
<dbReference type="PANTHER" id="PTHR31836">
    <property type="match status" value="1"/>
</dbReference>
<feature type="region of interest" description="Disordered" evidence="2">
    <location>
        <begin position="215"/>
        <end position="248"/>
    </location>
</feature>
<reference evidence="4 5" key="1">
    <citation type="journal article" date="2012" name="Science">
        <title>The Paleozoic origin of enzymatic lignin decomposition reconstructed from 31 fungal genomes.</title>
        <authorList>
            <person name="Floudas D."/>
            <person name="Binder M."/>
            <person name="Riley R."/>
            <person name="Barry K."/>
            <person name="Blanchette R.A."/>
            <person name="Henrissat B."/>
            <person name="Martinez A.T."/>
            <person name="Otillar R."/>
            <person name="Spatafora J.W."/>
            <person name="Yadav J.S."/>
            <person name="Aerts A."/>
            <person name="Benoit I."/>
            <person name="Boyd A."/>
            <person name="Carlson A."/>
            <person name="Copeland A."/>
            <person name="Coutinho P.M."/>
            <person name="de Vries R.P."/>
            <person name="Ferreira P."/>
            <person name="Findley K."/>
            <person name="Foster B."/>
            <person name="Gaskell J."/>
            <person name="Glotzer D."/>
            <person name="Gorecki P."/>
            <person name="Heitman J."/>
            <person name="Hesse C."/>
            <person name="Hori C."/>
            <person name="Igarashi K."/>
            <person name="Jurgens J.A."/>
            <person name="Kallen N."/>
            <person name="Kersten P."/>
            <person name="Kohler A."/>
            <person name="Kuees U."/>
            <person name="Kumar T.K.A."/>
            <person name="Kuo A."/>
            <person name="LaButti K."/>
            <person name="Larrondo L.F."/>
            <person name="Lindquist E."/>
            <person name="Ling A."/>
            <person name="Lombard V."/>
            <person name="Lucas S."/>
            <person name="Lundell T."/>
            <person name="Martin R."/>
            <person name="McLaughlin D.J."/>
            <person name="Morgenstern I."/>
            <person name="Morin E."/>
            <person name="Murat C."/>
            <person name="Nagy L.G."/>
            <person name="Nolan M."/>
            <person name="Ohm R.A."/>
            <person name="Patyshakuliyeva A."/>
            <person name="Rokas A."/>
            <person name="Ruiz-Duenas F.J."/>
            <person name="Sabat G."/>
            <person name="Salamov A."/>
            <person name="Samejima M."/>
            <person name="Schmutz J."/>
            <person name="Slot J.C."/>
            <person name="St John F."/>
            <person name="Stenlid J."/>
            <person name="Sun H."/>
            <person name="Sun S."/>
            <person name="Syed K."/>
            <person name="Tsang A."/>
            <person name="Wiebenga A."/>
            <person name="Young D."/>
            <person name="Pisabarro A."/>
            <person name="Eastwood D.C."/>
            <person name="Martin F."/>
            <person name="Cullen D."/>
            <person name="Grigoriev I.V."/>
            <person name="Hibbett D.S."/>
        </authorList>
    </citation>
    <scope>NUCLEOTIDE SEQUENCE [LARGE SCALE GENOMIC DNA]</scope>
    <source>
        <strain evidence="4 5">MD-104</strain>
    </source>
</reference>
<dbReference type="OMA" id="HHEVANV"/>
<sequence>MRHGTLSFLWAFVLLAVCGIALADLDTTAHDAMRNSKHGISRRHHAARARRETAPRIEKRFSDARLSFYDAGQNACGSVDTDASYIVALNSDQFNNGEYCYKQITITANGKSMQATITDECPGCPYAGLDLSRGLFDYFAPESVGILYGSWEFGDGAAPSTSSAWMPTTTYTPTSTYQAPTSTWTPPAPTTTWSSSSAYTPSSTYSSYSSYSSFSSSTSTSTSTSTSAASSTRAQTSATTKSVVSVPKPTAARRVSFDTGNLNQFNMAIVGMSGLVEAANWA</sequence>
<evidence type="ECO:0000313" key="4">
    <source>
        <dbReference type="EMBL" id="PCH38609.1"/>
    </source>
</evidence>
<dbReference type="OrthoDB" id="623670at2759"/>
<feature type="chain" id="PRO_5013675626" description="RlpA-like protein double-psi beta-barrel domain-containing protein" evidence="3">
    <location>
        <begin position="24"/>
        <end position="282"/>
    </location>
</feature>
<dbReference type="Gene3D" id="2.40.40.10">
    <property type="entry name" value="RlpA-like domain"/>
    <property type="match status" value="1"/>
</dbReference>
<dbReference type="InterPro" id="IPR051477">
    <property type="entry name" value="Expansin_CellWall"/>
</dbReference>
<evidence type="ECO:0000256" key="2">
    <source>
        <dbReference type="SAM" id="MobiDB-lite"/>
    </source>
</evidence>
<dbReference type="PANTHER" id="PTHR31836:SF28">
    <property type="entry name" value="SRCR DOMAIN-CONTAINING PROTEIN-RELATED"/>
    <property type="match status" value="1"/>
</dbReference>
<dbReference type="Proteomes" id="UP000218811">
    <property type="component" value="Unassembled WGS sequence"/>
</dbReference>
<evidence type="ECO:0000313" key="5">
    <source>
        <dbReference type="Proteomes" id="UP000218811"/>
    </source>
</evidence>
<dbReference type="InterPro" id="IPR036908">
    <property type="entry name" value="RlpA-like_sf"/>
</dbReference>
<protein>
    <recommendedName>
        <fullName evidence="6">RlpA-like protein double-psi beta-barrel domain-containing protein</fullName>
    </recommendedName>
</protein>
<evidence type="ECO:0000256" key="3">
    <source>
        <dbReference type="SAM" id="SignalP"/>
    </source>
</evidence>
<dbReference type="SUPFAM" id="SSF50685">
    <property type="entry name" value="Barwin-like endoglucanases"/>
    <property type="match status" value="1"/>
</dbReference>
<keyword evidence="1 3" id="KW-0732">Signal</keyword>
<dbReference type="STRING" id="742152.A0A2H3JIL4"/>
<feature type="region of interest" description="Disordered" evidence="2">
    <location>
        <begin position="175"/>
        <end position="200"/>
    </location>
</feature>
<organism evidence="4 5">
    <name type="scientific">Wolfiporia cocos (strain MD-104)</name>
    <name type="common">Brown rot fungus</name>
    <dbReference type="NCBI Taxonomy" id="742152"/>
    <lineage>
        <taxon>Eukaryota</taxon>
        <taxon>Fungi</taxon>
        <taxon>Dikarya</taxon>
        <taxon>Basidiomycota</taxon>
        <taxon>Agaricomycotina</taxon>
        <taxon>Agaricomycetes</taxon>
        <taxon>Polyporales</taxon>
        <taxon>Phaeolaceae</taxon>
        <taxon>Wolfiporia</taxon>
    </lineage>
</organism>
<dbReference type="AlphaFoldDB" id="A0A2H3JIL4"/>
<feature type="compositionally biased region" description="Low complexity" evidence="2">
    <location>
        <begin position="215"/>
        <end position="240"/>
    </location>
</feature>
<feature type="signal peptide" evidence="3">
    <location>
        <begin position="1"/>
        <end position="23"/>
    </location>
</feature>
<gene>
    <name evidence="4" type="ORF">WOLCODRAFT_23466</name>
</gene>
<evidence type="ECO:0000256" key="1">
    <source>
        <dbReference type="ARBA" id="ARBA00022729"/>
    </source>
</evidence>
<dbReference type="CDD" id="cd22191">
    <property type="entry name" value="DPBB_RlpA_EXP_N-like"/>
    <property type="match status" value="1"/>
</dbReference>
<evidence type="ECO:0008006" key="6">
    <source>
        <dbReference type="Google" id="ProtNLM"/>
    </source>
</evidence>